<dbReference type="Proteomes" id="UP000743001">
    <property type="component" value="Unassembled WGS sequence"/>
</dbReference>
<gene>
    <name evidence="1" type="ORF">KQJ23_12645</name>
</gene>
<evidence type="ECO:0000313" key="1">
    <source>
        <dbReference type="EMBL" id="MBU5672677.1"/>
    </source>
</evidence>
<proteinExistence type="predicted"/>
<sequence length="68" mass="7682">MPEEIKAKVEAVLEKLDKLSDDISDRINDTHAILEAMSRFAHTGLGDLIGDMEEIRDDLEDLEEAENQ</sequence>
<evidence type="ECO:0000313" key="2">
    <source>
        <dbReference type="Proteomes" id="UP000743001"/>
    </source>
</evidence>
<reference evidence="1 2" key="1">
    <citation type="submission" date="2021-06" db="EMBL/GenBank/DDBJ databases">
        <authorList>
            <person name="Sun Q."/>
            <person name="Li D."/>
        </authorList>
    </citation>
    <scope>NUCLEOTIDE SEQUENCE [LARGE SCALE GENOMIC DNA]</scope>
    <source>
        <strain evidence="1 2">MSJ-6</strain>
    </source>
</reference>
<comment type="caution">
    <text evidence="1">The sequence shown here is derived from an EMBL/GenBank/DDBJ whole genome shotgun (WGS) entry which is preliminary data.</text>
</comment>
<keyword evidence="2" id="KW-1185">Reference proteome</keyword>
<dbReference type="EMBL" id="JAHLQJ010000010">
    <property type="protein sequence ID" value="MBU5672677.1"/>
    <property type="molecule type" value="Genomic_DNA"/>
</dbReference>
<accession>A0ABS6FT66</accession>
<dbReference type="RefSeq" id="WP_216479257.1">
    <property type="nucleotide sequence ID" value="NZ_JAHLQJ010000010.1"/>
</dbReference>
<organism evidence="1 2">
    <name type="scientific">Paenibacillus brevis</name>
    <dbReference type="NCBI Taxonomy" id="2841508"/>
    <lineage>
        <taxon>Bacteria</taxon>
        <taxon>Bacillati</taxon>
        <taxon>Bacillota</taxon>
        <taxon>Bacilli</taxon>
        <taxon>Bacillales</taxon>
        <taxon>Paenibacillaceae</taxon>
        <taxon>Paenibacillus</taxon>
    </lineage>
</organism>
<name>A0ABS6FT66_9BACL</name>
<protein>
    <submittedName>
        <fullName evidence="1">Uncharacterized protein</fullName>
    </submittedName>
</protein>